<evidence type="ECO:0000256" key="1">
    <source>
        <dbReference type="ARBA" id="ARBA00006798"/>
    </source>
</evidence>
<dbReference type="OrthoDB" id="430219at2759"/>
<accession>A0A7J7JUH1</accession>
<dbReference type="GO" id="GO:0005615">
    <property type="term" value="C:extracellular space"/>
    <property type="evidence" value="ECO:0007669"/>
    <property type="project" value="TreeGrafter"/>
</dbReference>
<keyword evidence="2 7" id="KW-0808">Transferase</keyword>
<feature type="binding site" evidence="7">
    <location>
        <position position="616"/>
    </location>
    <ligand>
        <name>ATP</name>
        <dbReference type="ChEBI" id="CHEBI:30616"/>
    </ligand>
</feature>
<dbReference type="PROSITE" id="PS51510">
    <property type="entry name" value="PHOSPHAGEN_KINASE_C"/>
    <property type="match status" value="2"/>
</dbReference>
<feature type="domain" description="Phosphagen kinase C-terminal" evidence="10">
    <location>
        <begin position="131"/>
        <end position="374"/>
    </location>
</feature>
<feature type="binding site" evidence="7">
    <location>
        <begin position="696"/>
        <end position="701"/>
    </location>
    <ligand>
        <name>ATP</name>
        <dbReference type="ChEBI" id="CHEBI:30616"/>
    </ligand>
</feature>
<dbReference type="Pfam" id="PF02807">
    <property type="entry name" value="ATP-gua_PtransN"/>
    <property type="match status" value="2"/>
</dbReference>
<dbReference type="GO" id="GO:0004111">
    <property type="term" value="F:creatine kinase activity"/>
    <property type="evidence" value="ECO:0007669"/>
    <property type="project" value="InterPro"/>
</dbReference>
<dbReference type="InterPro" id="IPR014746">
    <property type="entry name" value="Gln_synth/guanido_kin_cat_dom"/>
</dbReference>
<feature type="binding site" evidence="7">
    <location>
        <begin position="670"/>
        <end position="674"/>
    </location>
    <ligand>
        <name>ATP</name>
        <dbReference type="ChEBI" id="CHEBI:30616"/>
    </ligand>
</feature>
<dbReference type="Gene3D" id="3.30.590.10">
    <property type="entry name" value="Glutamine synthetase/guanido kinase, catalytic domain"/>
    <property type="match status" value="2"/>
</dbReference>
<organism evidence="11 12">
    <name type="scientific">Bugula neritina</name>
    <name type="common">Brown bryozoan</name>
    <name type="synonym">Sertularia neritina</name>
    <dbReference type="NCBI Taxonomy" id="10212"/>
    <lineage>
        <taxon>Eukaryota</taxon>
        <taxon>Metazoa</taxon>
        <taxon>Spiralia</taxon>
        <taxon>Lophotrochozoa</taxon>
        <taxon>Bryozoa</taxon>
        <taxon>Gymnolaemata</taxon>
        <taxon>Cheilostomatida</taxon>
        <taxon>Flustrina</taxon>
        <taxon>Buguloidea</taxon>
        <taxon>Bugulidae</taxon>
        <taxon>Bugula</taxon>
    </lineage>
</organism>
<dbReference type="AlphaFoldDB" id="A0A7J7JUH1"/>
<dbReference type="SUPFAM" id="SSF55931">
    <property type="entry name" value="Glutamine synthetase/guanido kinase"/>
    <property type="match status" value="2"/>
</dbReference>
<evidence type="ECO:0000256" key="5">
    <source>
        <dbReference type="ARBA" id="ARBA00022840"/>
    </source>
</evidence>
<feature type="binding site" evidence="7">
    <location>
        <position position="242"/>
    </location>
    <ligand>
        <name>ATP</name>
        <dbReference type="ChEBI" id="CHEBI:30616"/>
    </ligand>
</feature>
<evidence type="ECO:0000256" key="6">
    <source>
        <dbReference type="PROSITE-ProRule" id="PRU00842"/>
    </source>
</evidence>
<name>A0A7J7JUH1_BUGNE</name>
<comment type="similarity">
    <text evidence="1 6 8">Belongs to the ATP:guanido phosphotransferase family.</text>
</comment>
<feature type="binding site" evidence="7">
    <location>
        <begin position="299"/>
        <end position="303"/>
    </location>
    <ligand>
        <name>ATP</name>
        <dbReference type="ChEBI" id="CHEBI:30616"/>
    </ligand>
</feature>
<feature type="binding site" evidence="7">
    <location>
        <position position="197"/>
    </location>
    <ligand>
        <name>ATP</name>
        <dbReference type="ChEBI" id="CHEBI:30616"/>
    </ligand>
</feature>
<dbReference type="InterPro" id="IPR022413">
    <property type="entry name" value="ATP-guanido_PTrfase_N"/>
</dbReference>
<dbReference type="FunFam" id="3.30.590.10:FF:000002">
    <property type="entry name" value="Creatine kinase S-type, mitochondrial"/>
    <property type="match status" value="1"/>
</dbReference>
<evidence type="ECO:0000256" key="7">
    <source>
        <dbReference type="PROSITE-ProRule" id="PRU00843"/>
    </source>
</evidence>
<proteinExistence type="inferred from homology"/>
<dbReference type="PANTHER" id="PTHR11547:SF63">
    <property type="entry name" value="CREATINE KINASE M-TYPE"/>
    <property type="match status" value="1"/>
</dbReference>
<evidence type="ECO:0000256" key="8">
    <source>
        <dbReference type="RuleBase" id="RU000505"/>
    </source>
</evidence>
<dbReference type="PROSITE" id="PS51509">
    <property type="entry name" value="PHOSPHAGEN_KINASE_N"/>
    <property type="match status" value="2"/>
</dbReference>
<dbReference type="GO" id="GO:0005524">
    <property type="term" value="F:ATP binding"/>
    <property type="evidence" value="ECO:0007669"/>
    <property type="project" value="UniProtKB-UniRule"/>
</dbReference>
<dbReference type="Proteomes" id="UP000593567">
    <property type="component" value="Unassembled WGS sequence"/>
</dbReference>
<dbReference type="SUPFAM" id="SSF48034">
    <property type="entry name" value="Guanido kinase N-terminal domain"/>
    <property type="match status" value="2"/>
</dbReference>
<feature type="domain" description="Phosphagen kinase N-terminal" evidence="9">
    <location>
        <begin position="412"/>
        <end position="507"/>
    </location>
</feature>
<sequence length="789" mass="87054">MQVNDINWKYKGNVYGHVLYIFRTCDVLTDTPTWRVTLILSPRISLLRFYNKLKDLKTKSGYTIDKCIQGGIDNPNFSVGATGGDEETYTLFGDLMYGIIEGRHVGFKRTDIHKSDMDSSKLIGGDLDPNYVLSSRVRTGRSIRGYSLSPFITRAERRDVQDILLKALSNLEGPLKGKFYSLETMTPQDQQQLIDDHFLFEKPTDTFMTDTGMARDWPDARGIYHNDDKNFLVWINEEDHSRIISMQKGGNIKQVFERFCAGINQVEKLMAEQGGNEFMFNEHIGYVLTCPSNLGTGLRGGVHVKIPKLSEHPKFDEILKNCRLQKRGTGGETTTSTDGTFDISNWDRVGKTEVELVQLVIDGVELLIKMEKRLEKGESIDDILPGPDGACPRPKAPGKALDIKAIHDYKWRATPKASNFPKLHKHHNLLAKVLTEKLYNDLKGKETKSGVTLDDCIQTGVDNLGEAGAEPHAVCTLDPVIAAAGGKAGSHVSSLDGSKLGSTDLDKDLVGDCQISAGRNIRGFRLSPSIDRAERRNVEKIVSDAATSLDGSLKGKYQSLKNMSDADKNRPIMFQKISCPHLLSAGVRRDWPDARGAFTNDGSDFAVWANEVDHARVVARGQSLSAVFAKFSEGLTKFDAAVKKAGKEFMCTDCLGNLGPRLDCLGTSLQASVSVKMPKVCGHDKVKEILAGLQLRKEVGKDGGEVISNKCTLGSTEVDQVKCLVSGVQHLCKIEKALASEGPISRVRQEIKLADEQRLCLKLSVLGEVSNIVCRGNCRLVLSDCRLTR</sequence>
<dbReference type="GO" id="GO:0046314">
    <property type="term" value="P:phosphocreatine biosynthetic process"/>
    <property type="evidence" value="ECO:0007669"/>
    <property type="project" value="InterPro"/>
</dbReference>
<feature type="domain" description="Phosphagen kinase C-terminal" evidence="10">
    <location>
        <begin position="509"/>
        <end position="738"/>
    </location>
</feature>
<dbReference type="Gene3D" id="1.10.135.10">
    <property type="entry name" value="ATP:guanido phosphotransferase, N-terminal domain"/>
    <property type="match status" value="2"/>
</dbReference>
<dbReference type="InterPro" id="IPR022414">
    <property type="entry name" value="ATP-guanido_PTrfase_cat"/>
</dbReference>
<evidence type="ECO:0000256" key="3">
    <source>
        <dbReference type="ARBA" id="ARBA00022741"/>
    </source>
</evidence>
<feature type="binding site" evidence="7">
    <location>
        <begin position="512"/>
        <end position="516"/>
    </location>
    <ligand>
        <name>ATP</name>
        <dbReference type="ChEBI" id="CHEBI:30616"/>
    </ligand>
</feature>
<feature type="binding site" evidence="7">
    <location>
        <begin position="327"/>
        <end position="332"/>
    </location>
    <ligand>
        <name>ATP</name>
        <dbReference type="ChEBI" id="CHEBI:30616"/>
    </ligand>
</feature>
<comment type="caution">
    <text evidence="11">The sequence shown here is derived from an EMBL/GenBank/DDBJ whole genome shotgun (WGS) entry which is preliminary data.</text>
</comment>
<keyword evidence="4 7" id="KW-0418">Kinase</keyword>
<evidence type="ECO:0000259" key="10">
    <source>
        <dbReference type="PROSITE" id="PS51510"/>
    </source>
</evidence>
<dbReference type="Pfam" id="PF00217">
    <property type="entry name" value="ATP-gua_Ptrans"/>
    <property type="match status" value="2"/>
</dbReference>
<evidence type="ECO:0000313" key="11">
    <source>
        <dbReference type="EMBL" id="KAF6030020.1"/>
    </source>
</evidence>
<keyword evidence="12" id="KW-1185">Reference proteome</keyword>
<gene>
    <name evidence="11" type="ORF">EB796_011675</name>
</gene>
<feature type="domain" description="Phosphagen kinase N-terminal" evidence="9">
    <location>
        <begin position="23"/>
        <end position="105"/>
    </location>
</feature>
<feature type="binding site" evidence="7">
    <location>
        <begin position="134"/>
        <end position="138"/>
    </location>
    <ligand>
        <name>ATP</name>
        <dbReference type="ChEBI" id="CHEBI:30616"/>
    </ligand>
</feature>
<evidence type="ECO:0000313" key="12">
    <source>
        <dbReference type="Proteomes" id="UP000593567"/>
    </source>
</evidence>
<dbReference type="InterPro" id="IPR000749">
    <property type="entry name" value="ATP-guanido_PTrfase"/>
</dbReference>
<evidence type="ECO:0000259" key="9">
    <source>
        <dbReference type="PROSITE" id="PS51509"/>
    </source>
</evidence>
<comment type="caution">
    <text evidence="7">Lacks conserved residue(s) required for the propagation of feature annotation.</text>
</comment>
<evidence type="ECO:0000256" key="2">
    <source>
        <dbReference type="ARBA" id="ARBA00022679"/>
    </source>
</evidence>
<dbReference type="EMBL" id="VXIV02001763">
    <property type="protein sequence ID" value="KAF6030020.1"/>
    <property type="molecule type" value="Genomic_DNA"/>
</dbReference>
<dbReference type="PANTHER" id="PTHR11547">
    <property type="entry name" value="ARGININE OR CREATINE KINASE"/>
    <property type="match status" value="1"/>
</dbReference>
<keyword evidence="3 7" id="KW-0547">Nucleotide-binding</keyword>
<reference evidence="11" key="1">
    <citation type="submission" date="2020-06" db="EMBL/GenBank/DDBJ databases">
        <title>Draft genome of Bugula neritina, a colonial animal packing powerful symbionts and potential medicines.</title>
        <authorList>
            <person name="Rayko M."/>
        </authorList>
    </citation>
    <scope>NUCLEOTIDE SEQUENCE [LARGE SCALE GENOMIC DNA]</scope>
    <source>
        <strain evidence="11">Kwan_BN1</strain>
    </source>
</reference>
<evidence type="ECO:0000256" key="4">
    <source>
        <dbReference type="ARBA" id="ARBA00022777"/>
    </source>
</evidence>
<protein>
    <submittedName>
        <fullName evidence="11">CKM</fullName>
    </submittedName>
</protein>
<dbReference type="InterPro" id="IPR036802">
    <property type="entry name" value="ATP-guanido_PTrfase_N_sf"/>
</dbReference>
<dbReference type="PROSITE" id="PS00112">
    <property type="entry name" value="PHOSPHAGEN_KINASE"/>
    <property type="match status" value="1"/>
</dbReference>
<dbReference type="InterPro" id="IPR022415">
    <property type="entry name" value="ATP-guanido_PTrfase_AS"/>
</dbReference>
<keyword evidence="5 7" id="KW-0067">ATP-binding</keyword>